<keyword evidence="7" id="KW-0597">Phosphoprotein</keyword>
<dbReference type="GO" id="GO:0016020">
    <property type="term" value="C:membrane"/>
    <property type="evidence" value="ECO:0007669"/>
    <property type="project" value="UniProtKB-SubCell"/>
</dbReference>
<evidence type="ECO:0000256" key="13">
    <source>
        <dbReference type="ARBA" id="ARBA00023136"/>
    </source>
</evidence>
<evidence type="ECO:0000256" key="4">
    <source>
        <dbReference type="ARBA" id="ARBA00004635"/>
    </source>
</evidence>
<evidence type="ECO:0000313" key="20">
    <source>
        <dbReference type="Proteomes" id="UP000274756"/>
    </source>
</evidence>
<evidence type="ECO:0000256" key="15">
    <source>
        <dbReference type="ARBA" id="ARBA00023288"/>
    </source>
</evidence>
<accession>A0A0N4U4Q7</accession>
<dbReference type="SMART" id="SM00332">
    <property type="entry name" value="PP2Cc"/>
    <property type="match status" value="1"/>
</dbReference>
<keyword evidence="8" id="KW-0519">Myristate</keyword>
<dbReference type="GO" id="GO:0030145">
    <property type="term" value="F:manganese ion binding"/>
    <property type="evidence" value="ECO:0007669"/>
    <property type="project" value="InterPro"/>
</dbReference>
<comment type="cofactor">
    <cofactor evidence="2">
        <name>Mg(2+)</name>
        <dbReference type="ChEBI" id="CHEBI:18420"/>
    </cofactor>
</comment>
<keyword evidence="15" id="KW-0449">Lipoprotein</keyword>
<keyword evidence="11" id="KW-0460">Magnesium</keyword>
<dbReference type="InterPro" id="IPR001932">
    <property type="entry name" value="PPM-type_phosphatase-like_dom"/>
</dbReference>
<dbReference type="GO" id="GO:0005829">
    <property type="term" value="C:cytosol"/>
    <property type="evidence" value="ECO:0007669"/>
    <property type="project" value="UniProtKB-SubCell"/>
</dbReference>
<evidence type="ECO:0000256" key="8">
    <source>
        <dbReference type="ARBA" id="ARBA00022707"/>
    </source>
</evidence>
<keyword evidence="13" id="KW-0472">Membrane</keyword>
<gene>
    <name evidence="18" type="ORF">DME_LOCUS6138</name>
</gene>
<dbReference type="Proteomes" id="UP000038040">
    <property type="component" value="Unplaced"/>
</dbReference>
<evidence type="ECO:0000313" key="18">
    <source>
        <dbReference type="EMBL" id="VDN56165.1"/>
    </source>
</evidence>
<dbReference type="PANTHER" id="PTHR47992">
    <property type="entry name" value="PROTEIN PHOSPHATASE"/>
    <property type="match status" value="1"/>
</dbReference>
<dbReference type="AlphaFoldDB" id="A0A0N4U4Q7"/>
<protein>
    <submittedName>
        <fullName evidence="21">PPM-type phosphatase domain-containing protein</fullName>
    </submittedName>
</protein>
<evidence type="ECO:0000256" key="16">
    <source>
        <dbReference type="RuleBase" id="RU003465"/>
    </source>
</evidence>
<evidence type="ECO:0000256" key="3">
    <source>
        <dbReference type="ARBA" id="ARBA00004514"/>
    </source>
</evidence>
<dbReference type="InterPro" id="IPR036457">
    <property type="entry name" value="PPM-type-like_dom_sf"/>
</dbReference>
<dbReference type="GO" id="GO:0000287">
    <property type="term" value="F:magnesium ion binding"/>
    <property type="evidence" value="ECO:0007669"/>
    <property type="project" value="InterPro"/>
</dbReference>
<keyword evidence="9" id="KW-0479">Metal-binding</keyword>
<dbReference type="SUPFAM" id="SSF81606">
    <property type="entry name" value="PP2C-like"/>
    <property type="match status" value="1"/>
</dbReference>
<comment type="similarity">
    <text evidence="5 16">Belongs to the PP2C family.</text>
</comment>
<comment type="subcellular location">
    <subcellularLocation>
        <location evidence="3">Cytoplasm</location>
        <location evidence="3">Cytosol</location>
    </subcellularLocation>
    <subcellularLocation>
        <location evidence="4">Membrane</location>
        <topology evidence="4">Lipid-anchor</topology>
    </subcellularLocation>
</comment>
<evidence type="ECO:0000256" key="5">
    <source>
        <dbReference type="ARBA" id="ARBA00006702"/>
    </source>
</evidence>
<dbReference type="STRING" id="318479.A0A0N4U4Q7"/>
<evidence type="ECO:0000256" key="6">
    <source>
        <dbReference type="ARBA" id="ARBA00022490"/>
    </source>
</evidence>
<evidence type="ECO:0000256" key="12">
    <source>
        <dbReference type="ARBA" id="ARBA00022912"/>
    </source>
</evidence>
<keyword evidence="12 16" id="KW-0904">Protein phosphatase</keyword>
<name>A0A0N4U4Q7_DRAME</name>
<dbReference type="Gene3D" id="3.60.40.10">
    <property type="entry name" value="PPM-type phosphatase domain"/>
    <property type="match status" value="1"/>
</dbReference>
<dbReference type="InterPro" id="IPR000222">
    <property type="entry name" value="PP2C_BS"/>
</dbReference>
<dbReference type="InterPro" id="IPR015655">
    <property type="entry name" value="PP2C"/>
</dbReference>
<comment type="cofactor">
    <cofactor evidence="1">
        <name>Mn(2+)</name>
        <dbReference type="ChEBI" id="CHEBI:29035"/>
    </cofactor>
</comment>
<dbReference type="Pfam" id="PF07830">
    <property type="entry name" value="PP2C_C"/>
    <property type="match status" value="1"/>
</dbReference>
<evidence type="ECO:0000256" key="1">
    <source>
        <dbReference type="ARBA" id="ARBA00001936"/>
    </source>
</evidence>
<keyword evidence="6" id="KW-0963">Cytoplasm</keyword>
<evidence type="ECO:0000259" key="17">
    <source>
        <dbReference type="PROSITE" id="PS51746"/>
    </source>
</evidence>
<dbReference type="Proteomes" id="UP000274756">
    <property type="component" value="Unassembled WGS sequence"/>
</dbReference>
<keyword evidence="14" id="KW-0464">Manganese</keyword>
<keyword evidence="20" id="KW-1185">Reference proteome</keyword>
<dbReference type="CDD" id="cd00143">
    <property type="entry name" value="PP2Cc"/>
    <property type="match status" value="1"/>
</dbReference>
<evidence type="ECO:0000256" key="9">
    <source>
        <dbReference type="ARBA" id="ARBA00022723"/>
    </source>
</evidence>
<dbReference type="InterPro" id="IPR012911">
    <property type="entry name" value="PP2C_C"/>
</dbReference>
<dbReference type="OrthoDB" id="10264738at2759"/>
<dbReference type="FunFam" id="3.60.40.10:FF:000001">
    <property type="entry name" value="protein phosphatase 1B isoform X1"/>
    <property type="match status" value="1"/>
</dbReference>
<feature type="domain" description="PPM-type phosphatase" evidence="17">
    <location>
        <begin position="23"/>
        <end position="302"/>
    </location>
</feature>
<reference evidence="21" key="1">
    <citation type="submission" date="2017-02" db="UniProtKB">
        <authorList>
            <consortium name="WormBaseParasite"/>
        </authorList>
    </citation>
    <scope>IDENTIFICATION</scope>
</reference>
<evidence type="ECO:0000256" key="14">
    <source>
        <dbReference type="ARBA" id="ARBA00023211"/>
    </source>
</evidence>
<evidence type="ECO:0000313" key="19">
    <source>
        <dbReference type="Proteomes" id="UP000038040"/>
    </source>
</evidence>
<evidence type="ECO:0000256" key="2">
    <source>
        <dbReference type="ARBA" id="ARBA00001946"/>
    </source>
</evidence>
<dbReference type="WBParaSite" id="DME_0000177801-mRNA-1">
    <property type="protein sequence ID" value="DME_0000177801-mRNA-1"/>
    <property type="gene ID" value="DME_0000177801"/>
</dbReference>
<dbReference type="Pfam" id="PF00481">
    <property type="entry name" value="PP2C"/>
    <property type="match status" value="1"/>
</dbReference>
<keyword evidence="10 16" id="KW-0378">Hydrolase</keyword>
<dbReference type="PROSITE" id="PS01032">
    <property type="entry name" value="PPM_1"/>
    <property type="match status" value="1"/>
</dbReference>
<dbReference type="PROSITE" id="PS51746">
    <property type="entry name" value="PPM_2"/>
    <property type="match status" value="1"/>
</dbReference>
<evidence type="ECO:0000256" key="7">
    <source>
        <dbReference type="ARBA" id="ARBA00022553"/>
    </source>
</evidence>
<organism evidence="19 21">
    <name type="scientific">Dracunculus medinensis</name>
    <name type="common">Guinea worm</name>
    <dbReference type="NCBI Taxonomy" id="318479"/>
    <lineage>
        <taxon>Eukaryota</taxon>
        <taxon>Metazoa</taxon>
        <taxon>Ecdysozoa</taxon>
        <taxon>Nematoda</taxon>
        <taxon>Chromadorea</taxon>
        <taxon>Rhabditida</taxon>
        <taxon>Spirurina</taxon>
        <taxon>Dracunculoidea</taxon>
        <taxon>Dracunculidae</taxon>
        <taxon>Dracunculus</taxon>
    </lineage>
</organism>
<evidence type="ECO:0000313" key="21">
    <source>
        <dbReference type="WBParaSite" id="DME_0000177801-mRNA-1"/>
    </source>
</evidence>
<sequence length="390" mass="43470">MGSFLDKPRTEKLNEQGEAHGVKYAVAAMQGWRTDMEDAHTTQISMSNEMPFLNWSFFAVFDGHAGSNIAQQSAENLLQYILATPQFKEVVETLKKNDGNISDDVLHQLEAGIKTGFLNLDAKMREKIGPEHQEQSGTTAVCAMITPTHMILVNLGDSRAVLSRRNAPTFGTEDHKPYNEQERRRIENAGGSVMIQRVNGNLAVSRALGDFEYKSESHLNPSQQMISPEPDVYVIVRNREVDEFLLLVCDGVVDVMDNSELCRFVTSRLKVTSDLQDVANQVLDACLSKGSKDNMTVILLCFEVAPQIDPEAVKKEEEWKMKIVSRVVGNLILHFIRIFAILEESGNNAVDAESIMHQLVGDVLQTCPPDVNFHSARTVVEDILASRNLP</sequence>
<dbReference type="EMBL" id="UYYG01001154">
    <property type="protein sequence ID" value="VDN56165.1"/>
    <property type="molecule type" value="Genomic_DNA"/>
</dbReference>
<dbReference type="GO" id="GO:0004722">
    <property type="term" value="F:protein serine/threonine phosphatase activity"/>
    <property type="evidence" value="ECO:0007669"/>
    <property type="project" value="InterPro"/>
</dbReference>
<evidence type="ECO:0000256" key="11">
    <source>
        <dbReference type="ARBA" id="ARBA00022842"/>
    </source>
</evidence>
<reference evidence="18 20" key="2">
    <citation type="submission" date="2018-11" db="EMBL/GenBank/DDBJ databases">
        <authorList>
            <consortium name="Pathogen Informatics"/>
        </authorList>
    </citation>
    <scope>NUCLEOTIDE SEQUENCE [LARGE SCALE GENOMIC DNA]</scope>
</reference>
<evidence type="ECO:0000256" key="10">
    <source>
        <dbReference type="ARBA" id="ARBA00022801"/>
    </source>
</evidence>
<proteinExistence type="inferred from homology"/>